<evidence type="ECO:0000259" key="6">
    <source>
        <dbReference type="Pfam" id="PF08281"/>
    </source>
</evidence>
<evidence type="ECO:0000313" key="7">
    <source>
        <dbReference type="EMBL" id="MDT3401178.1"/>
    </source>
</evidence>
<dbReference type="NCBIfam" id="TIGR02937">
    <property type="entry name" value="sigma70-ECF"/>
    <property type="match status" value="1"/>
</dbReference>
<dbReference type="InterPro" id="IPR014284">
    <property type="entry name" value="RNA_pol_sigma-70_dom"/>
</dbReference>
<comment type="similarity">
    <text evidence="1">Belongs to the sigma-70 factor family. ECF subfamily.</text>
</comment>
<dbReference type="RefSeq" id="WP_311947025.1">
    <property type="nucleotide sequence ID" value="NZ_JAVLVU010000001.1"/>
</dbReference>
<dbReference type="InterPro" id="IPR036388">
    <property type="entry name" value="WH-like_DNA-bd_sf"/>
</dbReference>
<evidence type="ECO:0000256" key="2">
    <source>
        <dbReference type="ARBA" id="ARBA00023015"/>
    </source>
</evidence>
<dbReference type="InterPro" id="IPR007627">
    <property type="entry name" value="RNA_pol_sigma70_r2"/>
</dbReference>
<evidence type="ECO:0000256" key="3">
    <source>
        <dbReference type="ARBA" id="ARBA00023082"/>
    </source>
</evidence>
<feature type="domain" description="RNA polymerase sigma factor 70 region 4 type 2" evidence="6">
    <location>
        <begin position="126"/>
        <end position="177"/>
    </location>
</feature>
<dbReference type="SUPFAM" id="SSF88659">
    <property type="entry name" value="Sigma3 and sigma4 domains of RNA polymerase sigma factors"/>
    <property type="match status" value="1"/>
</dbReference>
<name>A0ABU3GN18_9SPHI</name>
<dbReference type="InterPro" id="IPR013324">
    <property type="entry name" value="RNA_pol_sigma_r3/r4-like"/>
</dbReference>
<feature type="domain" description="RNA polymerase sigma-70 region 2" evidence="5">
    <location>
        <begin position="30"/>
        <end position="88"/>
    </location>
</feature>
<gene>
    <name evidence="7" type="ORF">QE417_000250</name>
</gene>
<proteinExistence type="inferred from homology"/>
<dbReference type="Gene3D" id="1.10.1740.10">
    <property type="match status" value="1"/>
</dbReference>
<accession>A0ABU3GN18</accession>
<dbReference type="PANTHER" id="PTHR43133">
    <property type="entry name" value="RNA POLYMERASE ECF-TYPE SIGMA FACTO"/>
    <property type="match status" value="1"/>
</dbReference>
<comment type="caution">
    <text evidence="7">The sequence shown here is derived from an EMBL/GenBank/DDBJ whole genome shotgun (WGS) entry which is preliminary data.</text>
</comment>
<evidence type="ECO:0000259" key="5">
    <source>
        <dbReference type="Pfam" id="PF04542"/>
    </source>
</evidence>
<reference evidence="8" key="1">
    <citation type="submission" date="2023-07" db="EMBL/GenBank/DDBJ databases">
        <title>Functional and genomic diversity of the sorghum phyllosphere microbiome.</title>
        <authorList>
            <person name="Shade A."/>
        </authorList>
    </citation>
    <scope>NUCLEOTIDE SEQUENCE [LARGE SCALE GENOMIC DNA]</scope>
    <source>
        <strain evidence="8">SORGH_AS_0422</strain>
    </source>
</reference>
<protein>
    <submittedName>
        <fullName evidence="7">RNA polymerase sigma factor (Sigma-70 family)</fullName>
    </submittedName>
</protein>
<keyword evidence="3" id="KW-0731">Sigma factor</keyword>
<evidence type="ECO:0000256" key="4">
    <source>
        <dbReference type="ARBA" id="ARBA00023163"/>
    </source>
</evidence>
<dbReference type="Pfam" id="PF04542">
    <property type="entry name" value="Sigma70_r2"/>
    <property type="match status" value="1"/>
</dbReference>
<keyword evidence="8" id="KW-1185">Reference proteome</keyword>
<dbReference type="InterPro" id="IPR013325">
    <property type="entry name" value="RNA_pol_sigma_r2"/>
</dbReference>
<dbReference type="EMBL" id="JAVLVU010000001">
    <property type="protein sequence ID" value="MDT3401178.1"/>
    <property type="molecule type" value="Genomic_DNA"/>
</dbReference>
<dbReference type="Proteomes" id="UP001258315">
    <property type="component" value="Unassembled WGS sequence"/>
</dbReference>
<dbReference type="InterPro" id="IPR013249">
    <property type="entry name" value="RNA_pol_sigma70_r4_t2"/>
</dbReference>
<keyword evidence="2" id="KW-0805">Transcription regulation</keyword>
<dbReference type="Gene3D" id="1.10.10.10">
    <property type="entry name" value="Winged helix-like DNA-binding domain superfamily/Winged helix DNA-binding domain"/>
    <property type="match status" value="1"/>
</dbReference>
<dbReference type="InterPro" id="IPR039425">
    <property type="entry name" value="RNA_pol_sigma-70-like"/>
</dbReference>
<evidence type="ECO:0000256" key="1">
    <source>
        <dbReference type="ARBA" id="ARBA00010641"/>
    </source>
</evidence>
<dbReference type="SUPFAM" id="SSF88946">
    <property type="entry name" value="Sigma2 domain of RNA polymerase sigma factors"/>
    <property type="match status" value="1"/>
</dbReference>
<dbReference type="CDD" id="cd06171">
    <property type="entry name" value="Sigma70_r4"/>
    <property type="match status" value="1"/>
</dbReference>
<sequence>MNIDFYLADLWTQTIAGDLTAYGKIHEFMYPKLYHYLKKIMDDEDLAEDLIQDLFVKVWERKGIIDQIHNVRFYFFKAARSMALNHFRWEKQHGRLCDYLTESDHAESSREEVIVQQEASRELSEKMSSALKSLPKRQQEMIVLKYYENFSYVEISSMTGIKYQSVINHVHRGVLQLRTLFPSNTASGVFPNQQQDSQIRSLVVSELY</sequence>
<evidence type="ECO:0000313" key="8">
    <source>
        <dbReference type="Proteomes" id="UP001258315"/>
    </source>
</evidence>
<keyword evidence="4" id="KW-0804">Transcription</keyword>
<dbReference type="Pfam" id="PF08281">
    <property type="entry name" value="Sigma70_r4_2"/>
    <property type="match status" value="1"/>
</dbReference>
<dbReference type="PANTHER" id="PTHR43133:SF46">
    <property type="entry name" value="RNA POLYMERASE SIGMA-70 FACTOR ECF SUBFAMILY"/>
    <property type="match status" value="1"/>
</dbReference>
<organism evidence="7 8">
    <name type="scientific">Mucilaginibacter terrae</name>
    <dbReference type="NCBI Taxonomy" id="1955052"/>
    <lineage>
        <taxon>Bacteria</taxon>
        <taxon>Pseudomonadati</taxon>
        <taxon>Bacteroidota</taxon>
        <taxon>Sphingobacteriia</taxon>
        <taxon>Sphingobacteriales</taxon>
        <taxon>Sphingobacteriaceae</taxon>
        <taxon>Mucilaginibacter</taxon>
    </lineage>
</organism>